<dbReference type="Pfam" id="PF13855">
    <property type="entry name" value="LRR_8"/>
    <property type="match status" value="2"/>
</dbReference>
<dbReference type="GO" id="GO:0043113">
    <property type="term" value="P:receptor clustering"/>
    <property type="evidence" value="ECO:0007669"/>
    <property type="project" value="TreeGrafter"/>
</dbReference>
<comment type="caution">
    <text evidence="5">The sequence shown here is derived from an EMBL/GenBank/DDBJ whole genome shotgun (WGS) entry which is preliminary data.</text>
</comment>
<dbReference type="EMBL" id="JAHHUM010001461">
    <property type="protein sequence ID" value="KAK5611763.1"/>
    <property type="molecule type" value="Genomic_DNA"/>
</dbReference>
<dbReference type="GO" id="GO:0098968">
    <property type="term" value="P:neurotransmitter receptor transport postsynaptic membrane to endosome"/>
    <property type="evidence" value="ECO:0007669"/>
    <property type="project" value="TreeGrafter"/>
</dbReference>
<keyword evidence="2" id="KW-0677">Repeat</keyword>
<dbReference type="SMART" id="SM00369">
    <property type="entry name" value="LRR_TYP"/>
    <property type="match status" value="9"/>
</dbReference>
<gene>
    <name evidence="5" type="ORF">CRENBAI_010136</name>
</gene>
<dbReference type="Gene3D" id="2.30.42.10">
    <property type="match status" value="1"/>
</dbReference>
<dbReference type="GO" id="GO:0098609">
    <property type="term" value="P:cell-cell adhesion"/>
    <property type="evidence" value="ECO:0007669"/>
    <property type="project" value="TreeGrafter"/>
</dbReference>
<feature type="domain" description="PDZ" evidence="4">
    <location>
        <begin position="723"/>
        <end position="812"/>
    </location>
</feature>
<evidence type="ECO:0000313" key="6">
    <source>
        <dbReference type="Proteomes" id="UP001311232"/>
    </source>
</evidence>
<dbReference type="GO" id="GO:0005912">
    <property type="term" value="C:adherens junction"/>
    <property type="evidence" value="ECO:0007669"/>
    <property type="project" value="TreeGrafter"/>
</dbReference>
<reference evidence="5 6" key="1">
    <citation type="submission" date="2021-06" db="EMBL/GenBank/DDBJ databases">
        <authorList>
            <person name="Palmer J.M."/>
        </authorList>
    </citation>
    <scope>NUCLEOTIDE SEQUENCE [LARGE SCALE GENOMIC DNA]</scope>
    <source>
        <strain evidence="5 6">MEX-2019</strain>
        <tissue evidence="5">Muscle</tissue>
    </source>
</reference>
<dbReference type="SMART" id="SM00228">
    <property type="entry name" value="PDZ"/>
    <property type="match status" value="1"/>
</dbReference>
<dbReference type="FunFam" id="3.80.10.10:FF:000036">
    <property type="entry name" value="protein scribble homolog isoform X1"/>
    <property type="match status" value="1"/>
</dbReference>
<evidence type="ECO:0000259" key="4">
    <source>
        <dbReference type="PROSITE" id="PS50106"/>
    </source>
</evidence>
<organism evidence="5 6">
    <name type="scientific">Crenichthys baileyi</name>
    <name type="common">White River springfish</name>
    <dbReference type="NCBI Taxonomy" id="28760"/>
    <lineage>
        <taxon>Eukaryota</taxon>
        <taxon>Metazoa</taxon>
        <taxon>Chordata</taxon>
        <taxon>Craniata</taxon>
        <taxon>Vertebrata</taxon>
        <taxon>Euteleostomi</taxon>
        <taxon>Actinopterygii</taxon>
        <taxon>Neopterygii</taxon>
        <taxon>Teleostei</taxon>
        <taxon>Neoteleostei</taxon>
        <taxon>Acanthomorphata</taxon>
        <taxon>Ovalentaria</taxon>
        <taxon>Atherinomorphae</taxon>
        <taxon>Cyprinodontiformes</taxon>
        <taxon>Goodeidae</taxon>
        <taxon>Crenichthys</taxon>
    </lineage>
</organism>
<dbReference type="GO" id="GO:0098887">
    <property type="term" value="P:neurotransmitter receptor transport, endosome to postsynaptic membrane"/>
    <property type="evidence" value="ECO:0007669"/>
    <property type="project" value="TreeGrafter"/>
</dbReference>
<dbReference type="GO" id="GO:0045197">
    <property type="term" value="P:establishment or maintenance of epithelial cell apical/basal polarity"/>
    <property type="evidence" value="ECO:0007669"/>
    <property type="project" value="TreeGrafter"/>
</dbReference>
<dbReference type="GO" id="GO:0019901">
    <property type="term" value="F:protein kinase binding"/>
    <property type="evidence" value="ECO:0007669"/>
    <property type="project" value="TreeGrafter"/>
</dbReference>
<dbReference type="Gene3D" id="3.80.10.10">
    <property type="entry name" value="Ribonuclease Inhibitor"/>
    <property type="match status" value="3"/>
</dbReference>
<dbReference type="PROSITE" id="PS50106">
    <property type="entry name" value="PDZ"/>
    <property type="match status" value="1"/>
</dbReference>
<feature type="region of interest" description="Disordered" evidence="3">
    <location>
        <begin position="1"/>
        <end position="31"/>
    </location>
</feature>
<dbReference type="SUPFAM" id="SSF50156">
    <property type="entry name" value="PDZ domain-like"/>
    <property type="match status" value="1"/>
</dbReference>
<evidence type="ECO:0000256" key="2">
    <source>
        <dbReference type="ARBA" id="ARBA00022737"/>
    </source>
</evidence>
<dbReference type="InterPro" id="IPR032675">
    <property type="entry name" value="LRR_dom_sf"/>
</dbReference>
<feature type="compositionally biased region" description="Basic and acidic residues" evidence="3">
    <location>
        <begin position="927"/>
        <end position="944"/>
    </location>
</feature>
<dbReference type="InterPro" id="IPR003591">
    <property type="entry name" value="Leu-rich_rpt_typical-subtyp"/>
</dbReference>
<dbReference type="FunFam" id="3.80.10.10:FF:000423">
    <property type="entry name" value="Leucine rich repeat containing 1"/>
    <property type="match status" value="1"/>
</dbReference>
<name>A0AAV9RSC9_9TELE</name>
<dbReference type="InterPro" id="IPR050614">
    <property type="entry name" value="Synaptic_Scaffolding_LAP-MAGUK"/>
</dbReference>
<dbReference type="SUPFAM" id="SSF52058">
    <property type="entry name" value="L domain-like"/>
    <property type="match status" value="2"/>
</dbReference>
<dbReference type="PROSITE" id="PS51450">
    <property type="entry name" value="LRR"/>
    <property type="match status" value="3"/>
</dbReference>
<feature type="compositionally biased region" description="Basic and acidic residues" evidence="3">
    <location>
        <begin position="14"/>
        <end position="30"/>
    </location>
</feature>
<dbReference type="AlphaFoldDB" id="A0AAV9RSC9"/>
<dbReference type="Pfam" id="PF00595">
    <property type="entry name" value="PDZ"/>
    <property type="match status" value="1"/>
</dbReference>
<dbReference type="Proteomes" id="UP001311232">
    <property type="component" value="Unassembled WGS sequence"/>
</dbReference>
<dbReference type="InterPro" id="IPR036034">
    <property type="entry name" value="PDZ_sf"/>
</dbReference>
<feature type="region of interest" description="Disordered" evidence="3">
    <location>
        <begin position="668"/>
        <end position="691"/>
    </location>
</feature>
<sequence>MCALSELVGHHGGPVRDRTNQRRDRREEQHGAMTQAWNEGVNVPVCLSHGYGIYPPLLPPSVMFNCIPLWRCNRHVETVDKRHCSLTYVPDEIYRYARSLEELLLDANQLRDLPKPFFQLLKLRKLTLSDNEIQRLPTEIGNFMELVELDLSRNDIQEIPESISNCKALQVADFSGNPLMRLPDRFAQLQNLTCLSINDISLQDLPENIGSLSHLVSLELRENALTFLPESFSLLHKLEELDLGNNELHSLPESIGCLIKLKNLWLDGNHLIAIPAELCNIKSLCCLDVSENKMEFLPEELGGLVSLTDLLVSQNSIEYIPESIGKLKKLSILKADLNRISLLPETIGNCENLTELVLTENRLQSLPAGIGKLKRLSNLNCDRNQLTLLPKQIGGCSSLNVFCVRDNYLKKIPPELSQAIELHVLDVSGNRLSYLPMSMTTLHLKALWLSENQSKPLLTFQPDEDPESGEKVLTCVLLPQQPGESGFDNLARFGGLESLVNGMADEAWDDKAVNRISSIHFMDEGEEDHDDEKGALLLRRATPHPGELKSLKKTAENIRNDLNAAKGLDSNKNEVNNAADGECRNRHGNPPPRTGCQSWAIPDFSWLSTKERLQGGPRIFTVKNNVFGHCSDLQRSKEKAGPAEESCAGRLSAKEASPSLFRHLRDETQEGKNFSHPRALNTGSGFHGDPGCKIKTPSVTGFLRSSLVSEKTLPAESSTSQEPLRIKVSGQSGRLGISIAGGKGSLPYKDHDEGIFISRVAQGGPSEKAGIHVGDILLEVNGLSMQGVTHHEAVAALRNAGSCIKLKVLREKLPPTDQEETENCLPKKIEAAVCNGNSTLDFDSGLNRKVCEIEAEELKQDSLKEMNNTMTIPQIILTHPSTSDEDVELFSQIPRRQRLRHSLVGKPLSQSKCQLMEGQARSGKPSLESERGFEEEEQHRFYAL</sequence>
<dbReference type="InterPro" id="IPR001611">
    <property type="entry name" value="Leu-rich_rpt"/>
</dbReference>
<evidence type="ECO:0000313" key="5">
    <source>
        <dbReference type="EMBL" id="KAK5611763.1"/>
    </source>
</evidence>
<dbReference type="PANTHER" id="PTHR23119">
    <property type="entry name" value="DISCS LARGE"/>
    <property type="match status" value="1"/>
</dbReference>
<evidence type="ECO:0000256" key="3">
    <source>
        <dbReference type="SAM" id="MobiDB-lite"/>
    </source>
</evidence>
<dbReference type="SMART" id="SM00364">
    <property type="entry name" value="LRR_BAC"/>
    <property type="match status" value="10"/>
</dbReference>
<evidence type="ECO:0000256" key="1">
    <source>
        <dbReference type="ARBA" id="ARBA00022614"/>
    </source>
</evidence>
<dbReference type="PANTHER" id="PTHR23119:SF58">
    <property type="entry name" value="LEUCINE RICH REPEAT CONTAINING 1"/>
    <property type="match status" value="1"/>
</dbReference>
<dbReference type="InterPro" id="IPR001478">
    <property type="entry name" value="PDZ"/>
</dbReference>
<dbReference type="GO" id="GO:0014069">
    <property type="term" value="C:postsynaptic density"/>
    <property type="evidence" value="ECO:0007669"/>
    <property type="project" value="TreeGrafter"/>
</dbReference>
<dbReference type="GO" id="GO:0016323">
    <property type="term" value="C:basolateral plasma membrane"/>
    <property type="evidence" value="ECO:0007669"/>
    <property type="project" value="TreeGrafter"/>
</dbReference>
<feature type="region of interest" description="Disordered" evidence="3">
    <location>
        <begin position="567"/>
        <end position="596"/>
    </location>
</feature>
<keyword evidence="1" id="KW-0433">Leucine-rich repeat</keyword>
<feature type="region of interest" description="Disordered" evidence="3">
    <location>
        <begin position="915"/>
        <end position="944"/>
    </location>
</feature>
<accession>A0AAV9RSC9</accession>
<dbReference type="CDD" id="cd06704">
    <property type="entry name" value="PDZ1_Scribble-like"/>
    <property type="match status" value="1"/>
</dbReference>
<protein>
    <recommendedName>
        <fullName evidence="4">PDZ domain-containing protein</fullName>
    </recommendedName>
</protein>
<dbReference type="GO" id="GO:0045211">
    <property type="term" value="C:postsynaptic membrane"/>
    <property type="evidence" value="ECO:0007669"/>
    <property type="project" value="TreeGrafter"/>
</dbReference>
<keyword evidence="6" id="KW-1185">Reference proteome</keyword>
<proteinExistence type="predicted"/>